<protein>
    <submittedName>
        <fullName evidence="4">Glycosyltransferase family 4 protein</fullName>
    </submittedName>
</protein>
<evidence type="ECO:0000259" key="2">
    <source>
        <dbReference type="Pfam" id="PF00534"/>
    </source>
</evidence>
<proteinExistence type="predicted"/>
<comment type="caution">
    <text evidence="4">The sequence shown here is derived from an EMBL/GenBank/DDBJ whole genome shotgun (WGS) entry which is preliminary data.</text>
</comment>
<evidence type="ECO:0000313" key="4">
    <source>
        <dbReference type="EMBL" id="MCS5489169.1"/>
    </source>
</evidence>
<keyword evidence="5" id="KW-1185">Reference proteome</keyword>
<organism evidence="4 5">
    <name type="scientific">Algoriphagus limi</name>
    <dbReference type="NCBI Taxonomy" id="2975273"/>
    <lineage>
        <taxon>Bacteria</taxon>
        <taxon>Pseudomonadati</taxon>
        <taxon>Bacteroidota</taxon>
        <taxon>Cytophagia</taxon>
        <taxon>Cytophagales</taxon>
        <taxon>Cyclobacteriaceae</taxon>
        <taxon>Algoriphagus</taxon>
    </lineage>
</organism>
<name>A0ABT2G1M1_9BACT</name>
<reference evidence="4 5" key="1">
    <citation type="submission" date="2022-08" db="EMBL/GenBank/DDBJ databases">
        <title>Algoriphagus sp. CAU 1643 isolated from mud.</title>
        <authorList>
            <person name="Kim W."/>
        </authorList>
    </citation>
    <scope>NUCLEOTIDE SEQUENCE [LARGE SCALE GENOMIC DNA]</scope>
    <source>
        <strain evidence="4 5">CAU 1643</strain>
    </source>
</reference>
<dbReference type="PANTHER" id="PTHR46401:SF2">
    <property type="entry name" value="GLYCOSYLTRANSFERASE WBBK-RELATED"/>
    <property type="match status" value="1"/>
</dbReference>
<keyword evidence="1" id="KW-0808">Transferase</keyword>
<dbReference type="SUPFAM" id="SSF53756">
    <property type="entry name" value="UDP-Glycosyltransferase/glycogen phosphorylase"/>
    <property type="match status" value="1"/>
</dbReference>
<dbReference type="Pfam" id="PF00534">
    <property type="entry name" value="Glycos_transf_1"/>
    <property type="match status" value="1"/>
</dbReference>
<feature type="domain" description="Glycosyltransferase subfamily 4-like N-terminal" evidence="3">
    <location>
        <begin position="15"/>
        <end position="175"/>
    </location>
</feature>
<dbReference type="PANTHER" id="PTHR46401">
    <property type="entry name" value="GLYCOSYLTRANSFERASE WBBK-RELATED"/>
    <property type="match status" value="1"/>
</dbReference>
<dbReference type="RefSeq" id="WP_259412844.1">
    <property type="nucleotide sequence ID" value="NZ_JANWGH010000001.1"/>
</dbReference>
<dbReference type="Pfam" id="PF13439">
    <property type="entry name" value="Glyco_transf_4"/>
    <property type="match status" value="1"/>
</dbReference>
<accession>A0ABT2G1M1</accession>
<evidence type="ECO:0000256" key="1">
    <source>
        <dbReference type="ARBA" id="ARBA00022679"/>
    </source>
</evidence>
<dbReference type="CDD" id="cd03809">
    <property type="entry name" value="GT4_MtfB-like"/>
    <property type="match status" value="1"/>
</dbReference>
<evidence type="ECO:0000259" key="3">
    <source>
        <dbReference type="Pfam" id="PF13439"/>
    </source>
</evidence>
<dbReference type="EMBL" id="JANWGH010000001">
    <property type="protein sequence ID" value="MCS5489169.1"/>
    <property type="molecule type" value="Genomic_DNA"/>
</dbReference>
<gene>
    <name evidence="4" type="ORF">NY014_01935</name>
</gene>
<dbReference type="InterPro" id="IPR028098">
    <property type="entry name" value="Glyco_trans_4-like_N"/>
</dbReference>
<sequence>MRILFDEQIFFWQKYGGISRYYARTAEELKKVNPDTKVFSGFNINTYLSDTSKGLVVGKTLQKYPKKGLGLIQRFNQTWSRTFESYYGPDIVHETYFSTKKSHRSKAKVVVGVYDMIQEVYPNLFPKEHLVTVQKKKALERADHIISISHHTKNDCVELFGINENKISVIHLACDPPFQGIEKSQEFSDRPFFLYVGDRRGYKNFTSFLSVFACSKELMNGFNIVAFGGGAFSKEETDLMVKLGFRPDQVKQYGGSDRVLAELYASAHAFVYPSLYEGFGIPPLEAISYGCPVLASNKSCIPEIIQDGGLLFDPENQEEFLAALKEVCTSESKRKNLIEKGNKRLKNFSWSKTADQTLKIYNQII</sequence>
<dbReference type="Proteomes" id="UP001206788">
    <property type="component" value="Unassembled WGS sequence"/>
</dbReference>
<evidence type="ECO:0000313" key="5">
    <source>
        <dbReference type="Proteomes" id="UP001206788"/>
    </source>
</evidence>
<feature type="domain" description="Glycosyl transferase family 1" evidence="2">
    <location>
        <begin position="182"/>
        <end position="344"/>
    </location>
</feature>
<dbReference type="Gene3D" id="3.40.50.2000">
    <property type="entry name" value="Glycogen Phosphorylase B"/>
    <property type="match status" value="2"/>
</dbReference>
<dbReference type="InterPro" id="IPR001296">
    <property type="entry name" value="Glyco_trans_1"/>
</dbReference>